<name>A0AAE1C2F2_9PEZI</name>
<proteinExistence type="inferred from homology"/>
<accession>A0AAE1C2F2</accession>
<evidence type="ECO:0000256" key="1">
    <source>
        <dbReference type="ARBA" id="ARBA00008655"/>
    </source>
</evidence>
<keyword evidence="6" id="KW-1185">Reference proteome</keyword>
<dbReference type="Pfam" id="PF16076">
    <property type="entry name" value="Acyltransf_C"/>
    <property type="match status" value="1"/>
</dbReference>
<dbReference type="GO" id="GO:0012505">
    <property type="term" value="C:endomembrane system"/>
    <property type="evidence" value="ECO:0007669"/>
    <property type="project" value="TreeGrafter"/>
</dbReference>
<keyword evidence="2" id="KW-0808">Transferase</keyword>
<dbReference type="InterPro" id="IPR032098">
    <property type="entry name" value="Acyltransf_C"/>
</dbReference>
<evidence type="ECO:0000256" key="2">
    <source>
        <dbReference type="ARBA" id="ARBA00022679"/>
    </source>
</evidence>
<evidence type="ECO:0000313" key="6">
    <source>
        <dbReference type="Proteomes" id="UP001274830"/>
    </source>
</evidence>
<comment type="similarity">
    <text evidence="1">Belongs to the 1-acyl-sn-glycerol-3-phosphate acyltransferase family.</text>
</comment>
<evidence type="ECO:0000313" key="5">
    <source>
        <dbReference type="EMBL" id="KAK3675622.1"/>
    </source>
</evidence>
<dbReference type="EMBL" id="JAUTXT010000014">
    <property type="protein sequence ID" value="KAK3675622.1"/>
    <property type="molecule type" value="Genomic_DNA"/>
</dbReference>
<dbReference type="PANTHER" id="PTHR10983">
    <property type="entry name" value="1-ACYLGLYCEROL-3-PHOSPHATE ACYLTRANSFERASE-RELATED"/>
    <property type="match status" value="1"/>
</dbReference>
<dbReference type="PANTHER" id="PTHR10983:SF24">
    <property type="entry name" value="1-ACYLGLYCEROL-3-PHOSPHATE O-ACYLTRANSFERASE 3, ISOFORM E-RELATED"/>
    <property type="match status" value="1"/>
</dbReference>
<comment type="caution">
    <text evidence="5">The sequence shown here is derived from an EMBL/GenBank/DDBJ whole genome shotgun (WGS) entry which is preliminary data.</text>
</comment>
<evidence type="ECO:0000259" key="4">
    <source>
        <dbReference type="Pfam" id="PF16076"/>
    </source>
</evidence>
<gene>
    <name evidence="5" type="ORF">LTR78_004706</name>
</gene>
<evidence type="ECO:0000256" key="3">
    <source>
        <dbReference type="ARBA" id="ARBA00023315"/>
    </source>
</evidence>
<dbReference type="AlphaFoldDB" id="A0AAE1C2F2"/>
<sequence>MSPTGLIAYSEATRYTAVKRLEAEAWCRAHGQRLGRHVLYPRTKGFIACVQTLRQTKHITAILDVTVAYAKDGKLFQLPPSFAETVMLPDLDNRWRFFVHVDRHAISELPHTSEGLAQWLEDRWVKKGERLEKMRQLLADGEEWTADIFDAPHVQKSQDNVLNDAQDVTAGHRS</sequence>
<feature type="domain" description="Acyltransferase C-terminal" evidence="4">
    <location>
        <begin position="99"/>
        <end position="133"/>
    </location>
</feature>
<dbReference type="GO" id="GO:0003841">
    <property type="term" value="F:1-acylglycerol-3-phosphate O-acyltransferase activity"/>
    <property type="evidence" value="ECO:0007669"/>
    <property type="project" value="TreeGrafter"/>
</dbReference>
<protein>
    <recommendedName>
        <fullName evidence="4">Acyltransferase C-terminal domain-containing protein</fullName>
    </recommendedName>
</protein>
<reference evidence="5" key="1">
    <citation type="submission" date="2023-07" db="EMBL/GenBank/DDBJ databases">
        <title>Black Yeasts Isolated from many extreme environments.</title>
        <authorList>
            <person name="Coleine C."/>
            <person name="Stajich J.E."/>
            <person name="Selbmann L."/>
        </authorList>
    </citation>
    <scope>NUCLEOTIDE SEQUENCE</scope>
    <source>
        <strain evidence="5">CCFEE 5485</strain>
    </source>
</reference>
<dbReference type="Proteomes" id="UP001274830">
    <property type="component" value="Unassembled WGS sequence"/>
</dbReference>
<organism evidence="5 6">
    <name type="scientific">Recurvomyces mirabilis</name>
    <dbReference type="NCBI Taxonomy" id="574656"/>
    <lineage>
        <taxon>Eukaryota</taxon>
        <taxon>Fungi</taxon>
        <taxon>Dikarya</taxon>
        <taxon>Ascomycota</taxon>
        <taxon>Pezizomycotina</taxon>
        <taxon>Dothideomycetes</taxon>
        <taxon>Dothideomycetidae</taxon>
        <taxon>Mycosphaerellales</taxon>
        <taxon>Teratosphaeriaceae</taxon>
        <taxon>Recurvomyces</taxon>
    </lineage>
</organism>
<keyword evidence="3" id="KW-0012">Acyltransferase</keyword>